<sequence>MLSNLSSAARGVLSKKTMSGKSVGRNMGPQNLYAVLTILSCFLLAPMFLAKEGLGFFTAAAELV</sequence>
<evidence type="ECO:0000313" key="4">
    <source>
        <dbReference type="EMBL" id="GMI56864.1"/>
    </source>
</evidence>
<dbReference type="Pfam" id="PF03151">
    <property type="entry name" value="TPT"/>
    <property type="match status" value="1"/>
</dbReference>
<evidence type="ECO:0000256" key="1">
    <source>
        <dbReference type="SAM" id="MobiDB-lite"/>
    </source>
</evidence>
<feature type="domain" description="Sugar phosphate transporter" evidence="3">
    <location>
        <begin position="1"/>
        <end position="59"/>
    </location>
</feature>
<keyword evidence="2" id="KW-1133">Transmembrane helix</keyword>
<keyword evidence="2" id="KW-0812">Transmembrane</keyword>
<keyword evidence="2" id="KW-0472">Membrane</keyword>
<dbReference type="EMBL" id="BRYB01006786">
    <property type="protein sequence ID" value="GMI56864.1"/>
    <property type="molecule type" value="Genomic_DNA"/>
</dbReference>
<proteinExistence type="predicted"/>
<gene>
    <name evidence="4" type="ORF">TeGR_g13250</name>
</gene>
<reference evidence="4 5" key="1">
    <citation type="journal article" date="2023" name="Commun. Biol.">
        <title>Genome analysis of Parmales, the sister group of diatoms, reveals the evolutionary specialization of diatoms from phago-mixotrophs to photoautotrophs.</title>
        <authorList>
            <person name="Ban H."/>
            <person name="Sato S."/>
            <person name="Yoshikawa S."/>
            <person name="Yamada K."/>
            <person name="Nakamura Y."/>
            <person name="Ichinomiya M."/>
            <person name="Sato N."/>
            <person name="Blanc-Mathieu R."/>
            <person name="Endo H."/>
            <person name="Kuwata A."/>
            <person name="Ogata H."/>
        </authorList>
    </citation>
    <scope>NUCLEOTIDE SEQUENCE [LARGE SCALE GENOMIC DNA]</scope>
</reference>
<organism evidence="4 5">
    <name type="scientific">Tetraparma gracilis</name>
    <dbReference type="NCBI Taxonomy" id="2962635"/>
    <lineage>
        <taxon>Eukaryota</taxon>
        <taxon>Sar</taxon>
        <taxon>Stramenopiles</taxon>
        <taxon>Ochrophyta</taxon>
        <taxon>Bolidophyceae</taxon>
        <taxon>Parmales</taxon>
        <taxon>Triparmaceae</taxon>
        <taxon>Tetraparma</taxon>
    </lineage>
</organism>
<evidence type="ECO:0000256" key="2">
    <source>
        <dbReference type="SAM" id="Phobius"/>
    </source>
</evidence>
<evidence type="ECO:0000313" key="5">
    <source>
        <dbReference type="Proteomes" id="UP001165060"/>
    </source>
</evidence>
<evidence type="ECO:0000259" key="3">
    <source>
        <dbReference type="Pfam" id="PF03151"/>
    </source>
</evidence>
<name>A0ABQ6NDV2_9STRA</name>
<comment type="caution">
    <text evidence="4">The sequence shown here is derived from an EMBL/GenBank/DDBJ whole genome shotgun (WGS) entry which is preliminary data.</text>
</comment>
<dbReference type="Proteomes" id="UP001165060">
    <property type="component" value="Unassembled WGS sequence"/>
</dbReference>
<accession>A0ABQ6NDV2</accession>
<feature type="transmembrane region" description="Helical" evidence="2">
    <location>
        <begin position="32"/>
        <end position="50"/>
    </location>
</feature>
<keyword evidence="5" id="KW-1185">Reference proteome</keyword>
<dbReference type="InterPro" id="IPR004853">
    <property type="entry name" value="Sugar_P_trans_dom"/>
</dbReference>
<feature type="non-terminal residue" evidence="4">
    <location>
        <position position="64"/>
    </location>
</feature>
<feature type="region of interest" description="Disordered" evidence="1">
    <location>
        <begin position="1"/>
        <end position="21"/>
    </location>
</feature>
<protein>
    <recommendedName>
        <fullName evidence="3">Sugar phosphate transporter domain-containing protein</fullName>
    </recommendedName>
</protein>